<keyword evidence="1" id="KW-0812">Transmembrane</keyword>
<sequence>MNLTRRQLMTSLAALTCATQISSSYASQENKGNHSDRDRDSKDLGDNWSNPGFIRLQTLTTLIQINNIILLTTLSIYFIRILTLGRHLKRTNENRVTIPKSVPLLGSLFRESYEADDFATTKQLGDAYTYDNSLILDLVPNRPQIADEQHPDLDTDLDLNTMITRLDELTPSIGSNFSIKIGTTTYSSERLDLLNDDFSYRLPTTEIKALLGDKHPLTPLYKVPLVSSLFKNRVGEVYGAKNLHVLIRPSIITDD</sequence>
<keyword evidence="3" id="KW-1185">Reference proteome</keyword>
<accession>A0ABW5BSG6</accession>
<evidence type="ECO:0000256" key="1">
    <source>
        <dbReference type="SAM" id="Phobius"/>
    </source>
</evidence>
<dbReference type="EMBL" id="JBHUII010000013">
    <property type="protein sequence ID" value="MFD2207766.1"/>
    <property type="molecule type" value="Genomic_DNA"/>
</dbReference>
<protein>
    <submittedName>
        <fullName evidence="2">Uncharacterized protein</fullName>
    </submittedName>
</protein>
<keyword evidence="1" id="KW-1133">Transmembrane helix</keyword>
<comment type="caution">
    <text evidence="2">The sequence shown here is derived from an EMBL/GenBank/DDBJ whole genome shotgun (WGS) entry which is preliminary data.</text>
</comment>
<name>A0ABW5BSG6_9PROT</name>
<evidence type="ECO:0000313" key="3">
    <source>
        <dbReference type="Proteomes" id="UP001597294"/>
    </source>
</evidence>
<gene>
    <name evidence="2" type="ORF">ACFSKO_19300</name>
</gene>
<evidence type="ECO:0000313" key="2">
    <source>
        <dbReference type="EMBL" id="MFD2207766.1"/>
    </source>
</evidence>
<feature type="transmembrane region" description="Helical" evidence="1">
    <location>
        <begin position="62"/>
        <end position="82"/>
    </location>
</feature>
<dbReference type="RefSeq" id="WP_380254737.1">
    <property type="nucleotide sequence ID" value="NZ_JBHUII010000013.1"/>
</dbReference>
<reference evidence="3" key="1">
    <citation type="journal article" date="2019" name="Int. J. Syst. Evol. Microbiol.">
        <title>The Global Catalogue of Microorganisms (GCM) 10K type strain sequencing project: providing services to taxonomists for standard genome sequencing and annotation.</title>
        <authorList>
            <consortium name="The Broad Institute Genomics Platform"/>
            <consortium name="The Broad Institute Genome Sequencing Center for Infectious Disease"/>
            <person name="Wu L."/>
            <person name="Ma J."/>
        </authorList>
    </citation>
    <scope>NUCLEOTIDE SEQUENCE [LARGE SCALE GENOMIC DNA]</scope>
    <source>
        <strain evidence="3">CGMCC 4.7192</strain>
    </source>
</reference>
<keyword evidence="1" id="KW-0472">Membrane</keyword>
<proteinExistence type="predicted"/>
<organism evidence="2 3">
    <name type="scientific">Kiloniella antarctica</name>
    <dbReference type="NCBI Taxonomy" id="1550907"/>
    <lineage>
        <taxon>Bacteria</taxon>
        <taxon>Pseudomonadati</taxon>
        <taxon>Pseudomonadota</taxon>
        <taxon>Alphaproteobacteria</taxon>
        <taxon>Rhodospirillales</taxon>
        <taxon>Kiloniellaceae</taxon>
        <taxon>Kiloniella</taxon>
    </lineage>
</organism>
<dbReference type="Proteomes" id="UP001597294">
    <property type="component" value="Unassembled WGS sequence"/>
</dbReference>